<sequence length="272" mass="25813">MARRRTGLVKADAETTGGIEIMEGPQPTGGSDAADSPDGGYAAAGYVSGYDTQAGGHSVERPAEHPEDILAEPPDARDVSAELAAPPRRKLPWLTLVLSACVVAAAAFSGGALVEKHHLNGSTTAGRSGFPTAATGGGTAGGGGRFGQTGGGTGTTAGGGTAANGLTVGTVKLVDGKTLYVTDAQGNIVKVTTGGSTKITESKSGKVSDLKAGQSVTVLGTKGSDGNVTATTVTEGGSTAGGFGGFPGGGFGGGSGGGFGGGTGGAGGGTGN</sequence>
<accession>A0A1H5ZYM2</accession>
<evidence type="ECO:0000256" key="1">
    <source>
        <dbReference type="SAM" id="MobiDB-lite"/>
    </source>
</evidence>
<feature type="transmembrane region" description="Helical" evidence="2">
    <location>
        <begin position="93"/>
        <end position="114"/>
    </location>
</feature>
<keyword evidence="2" id="KW-0812">Transmembrane</keyword>
<feature type="compositionally biased region" description="Gly residues" evidence="1">
    <location>
        <begin position="135"/>
        <end position="162"/>
    </location>
</feature>
<dbReference type="Proteomes" id="UP000236754">
    <property type="component" value="Unassembled WGS sequence"/>
</dbReference>
<keyword evidence="2" id="KW-0472">Membrane</keyword>
<proteinExistence type="predicted"/>
<dbReference type="OrthoDB" id="3872460at2"/>
<name>A0A1H5ZYM2_9ACTN</name>
<evidence type="ECO:0000313" key="4">
    <source>
        <dbReference type="Proteomes" id="UP000236754"/>
    </source>
</evidence>
<dbReference type="EMBL" id="FNVU01000005">
    <property type="protein sequence ID" value="SEG41559.1"/>
    <property type="molecule type" value="Genomic_DNA"/>
</dbReference>
<feature type="compositionally biased region" description="Low complexity" evidence="1">
    <location>
        <begin position="29"/>
        <end position="42"/>
    </location>
</feature>
<reference evidence="3 4" key="1">
    <citation type="submission" date="2016-10" db="EMBL/GenBank/DDBJ databases">
        <authorList>
            <person name="de Groot N.N."/>
        </authorList>
    </citation>
    <scope>NUCLEOTIDE SEQUENCE [LARGE SCALE GENOMIC DNA]</scope>
    <source>
        <strain evidence="3 4">CGMCC 4.2023</strain>
    </source>
</reference>
<protein>
    <recommendedName>
        <fullName evidence="5">DUF5666 domain-containing protein</fullName>
    </recommendedName>
</protein>
<keyword evidence="2" id="KW-1133">Transmembrane helix</keyword>
<keyword evidence="4" id="KW-1185">Reference proteome</keyword>
<gene>
    <name evidence="3" type="ORF">SAMN05216223_10553</name>
</gene>
<dbReference type="RefSeq" id="WP_103885895.1">
    <property type="nucleotide sequence ID" value="NZ_FNVU01000005.1"/>
</dbReference>
<dbReference type="AlphaFoldDB" id="A0A1H5ZYM2"/>
<organism evidence="3 4">
    <name type="scientific">Actinacidiphila yanglinensis</name>
    <dbReference type="NCBI Taxonomy" id="310779"/>
    <lineage>
        <taxon>Bacteria</taxon>
        <taxon>Bacillati</taxon>
        <taxon>Actinomycetota</taxon>
        <taxon>Actinomycetes</taxon>
        <taxon>Kitasatosporales</taxon>
        <taxon>Streptomycetaceae</taxon>
        <taxon>Actinacidiphila</taxon>
    </lineage>
</organism>
<evidence type="ECO:0008006" key="5">
    <source>
        <dbReference type="Google" id="ProtNLM"/>
    </source>
</evidence>
<evidence type="ECO:0000256" key="2">
    <source>
        <dbReference type="SAM" id="Phobius"/>
    </source>
</evidence>
<feature type="region of interest" description="Disordered" evidence="1">
    <location>
        <begin position="1"/>
        <end position="42"/>
    </location>
</feature>
<feature type="region of interest" description="Disordered" evidence="1">
    <location>
        <begin position="123"/>
        <end position="162"/>
    </location>
</feature>
<evidence type="ECO:0000313" key="3">
    <source>
        <dbReference type="EMBL" id="SEG41559.1"/>
    </source>
</evidence>